<organism evidence="1">
    <name type="scientific">Arundo donax</name>
    <name type="common">Giant reed</name>
    <name type="synonym">Donax arundinaceus</name>
    <dbReference type="NCBI Taxonomy" id="35708"/>
    <lineage>
        <taxon>Eukaryota</taxon>
        <taxon>Viridiplantae</taxon>
        <taxon>Streptophyta</taxon>
        <taxon>Embryophyta</taxon>
        <taxon>Tracheophyta</taxon>
        <taxon>Spermatophyta</taxon>
        <taxon>Magnoliopsida</taxon>
        <taxon>Liliopsida</taxon>
        <taxon>Poales</taxon>
        <taxon>Poaceae</taxon>
        <taxon>PACMAD clade</taxon>
        <taxon>Arundinoideae</taxon>
        <taxon>Arundineae</taxon>
        <taxon>Arundo</taxon>
    </lineage>
</organism>
<name>A0A0A9H385_ARUDO</name>
<reference evidence="1" key="2">
    <citation type="journal article" date="2015" name="Data Brief">
        <title>Shoot transcriptome of the giant reed, Arundo donax.</title>
        <authorList>
            <person name="Barrero R.A."/>
            <person name="Guerrero F.D."/>
            <person name="Moolhuijzen P."/>
            <person name="Goolsby J.A."/>
            <person name="Tidwell J."/>
            <person name="Bellgard S.E."/>
            <person name="Bellgard M.I."/>
        </authorList>
    </citation>
    <scope>NUCLEOTIDE SEQUENCE</scope>
    <source>
        <tissue evidence="1">Shoot tissue taken approximately 20 cm above the soil surface</tissue>
    </source>
</reference>
<proteinExistence type="predicted"/>
<reference evidence="1" key="1">
    <citation type="submission" date="2014-09" db="EMBL/GenBank/DDBJ databases">
        <authorList>
            <person name="Magalhaes I.L.F."/>
            <person name="Oliveira U."/>
            <person name="Santos F.R."/>
            <person name="Vidigal T.H.D.A."/>
            <person name="Brescovit A.D."/>
            <person name="Santos A.J."/>
        </authorList>
    </citation>
    <scope>NUCLEOTIDE SEQUENCE</scope>
    <source>
        <tissue evidence="1">Shoot tissue taken approximately 20 cm above the soil surface</tissue>
    </source>
</reference>
<sequence>MKLSSTTKRHYDLQLSDFTLLMKVEILLGSFRIPSGAHIPLLTLTPFGFRAEKASQTLSA</sequence>
<dbReference type="EMBL" id="GBRH01168585">
    <property type="protein sequence ID" value="JAE29311.1"/>
    <property type="molecule type" value="Transcribed_RNA"/>
</dbReference>
<evidence type="ECO:0000313" key="1">
    <source>
        <dbReference type="EMBL" id="JAE29311.1"/>
    </source>
</evidence>
<protein>
    <submittedName>
        <fullName evidence="1">Uncharacterized protein</fullName>
    </submittedName>
</protein>
<accession>A0A0A9H385</accession>
<dbReference type="AlphaFoldDB" id="A0A0A9H385"/>